<dbReference type="STRING" id="706587.Desti_0804"/>
<proteinExistence type="predicted"/>
<dbReference type="AlphaFoldDB" id="I4C1T7"/>
<accession>I4C1T7</accession>
<keyword evidence="3" id="KW-1185">Reference proteome</keyword>
<evidence type="ECO:0000313" key="2">
    <source>
        <dbReference type="EMBL" id="AFM23528.1"/>
    </source>
</evidence>
<reference evidence="3" key="1">
    <citation type="submission" date="2012-06" db="EMBL/GenBank/DDBJ databases">
        <title>Complete sequence of chromosome of Desulfomonile tiedjei DSM 6799.</title>
        <authorList>
            <person name="Lucas S."/>
            <person name="Copeland A."/>
            <person name="Lapidus A."/>
            <person name="Glavina del Rio T."/>
            <person name="Dalin E."/>
            <person name="Tice H."/>
            <person name="Bruce D."/>
            <person name="Goodwin L."/>
            <person name="Pitluck S."/>
            <person name="Peters L."/>
            <person name="Ovchinnikova G."/>
            <person name="Zeytun A."/>
            <person name="Lu M."/>
            <person name="Kyrpides N."/>
            <person name="Mavromatis K."/>
            <person name="Ivanova N."/>
            <person name="Brettin T."/>
            <person name="Detter J.C."/>
            <person name="Han C."/>
            <person name="Larimer F."/>
            <person name="Land M."/>
            <person name="Hauser L."/>
            <person name="Markowitz V."/>
            <person name="Cheng J.-F."/>
            <person name="Hugenholtz P."/>
            <person name="Woyke T."/>
            <person name="Wu D."/>
            <person name="Spring S."/>
            <person name="Schroeder M."/>
            <person name="Brambilla E."/>
            <person name="Klenk H.-P."/>
            <person name="Eisen J.A."/>
        </authorList>
    </citation>
    <scope>NUCLEOTIDE SEQUENCE [LARGE SCALE GENOMIC DNA]</scope>
    <source>
        <strain evidence="3">ATCC 49306 / DSM 6799 / DCB-1</strain>
    </source>
</reference>
<dbReference type="InterPro" id="IPR007160">
    <property type="entry name" value="DUF362"/>
</dbReference>
<organism evidence="2 3">
    <name type="scientific">Desulfomonile tiedjei (strain ATCC 49306 / DSM 6799 / DCB-1)</name>
    <dbReference type="NCBI Taxonomy" id="706587"/>
    <lineage>
        <taxon>Bacteria</taxon>
        <taxon>Pseudomonadati</taxon>
        <taxon>Thermodesulfobacteriota</taxon>
        <taxon>Desulfomonilia</taxon>
        <taxon>Desulfomonilales</taxon>
        <taxon>Desulfomonilaceae</taxon>
        <taxon>Desulfomonile</taxon>
    </lineage>
</organism>
<dbReference type="Pfam" id="PF04015">
    <property type="entry name" value="DUF362"/>
    <property type="match status" value="1"/>
</dbReference>
<evidence type="ECO:0000259" key="1">
    <source>
        <dbReference type="Pfam" id="PF04015"/>
    </source>
</evidence>
<dbReference type="KEGG" id="dti:Desti_0804"/>
<protein>
    <recommendedName>
        <fullName evidence="1">DUF362 domain-containing protein</fullName>
    </recommendedName>
</protein>
<dbReference type="Proteomes" id="UP000006055">
    <property type="component" value="Chromosome"/>
</dbReference>
<dbReference type="RefSeq" id="WP_014808684.1">
    <property type="nucleotide sequence ID" value="NC_018025.1"/>
</dbReference>
<gene>
    <name evidence="2" type="ordered locus">Desti_0804</name>
</gene>
<feature type="domain" description="DUF362" evidence="1">
    <location>
        <begin position="37"/>
        <end position="243"/>
    </location>
</feature>
<dbReference type="EMBL" id="CP003360">
    <property type="protein sequence ID" value="AFM23528.1"/>
    <property type="molecule type" value="Genomic_DNA"/>
</dbReference>
<dbReference type="HOGENOM" id="CLU_632711_0_0_7"/>
<sequence>MNKSKVAIVRYETPLASVRRAIDLCHGLDHLPASAKVFIKPNIVYWSKTAPFPKWGVVTTSRVVHDMVVLLKERGIDDISIGEGTVVYFPKDRETAQHAFETLGYNVLKKRYGVKTVDIFAGAFEKVDLGDGVEFNFNADILHSDFVVDIPVLKTHAQTVVSLGIKNIKGVIDMKSRRKCHSADPERNLHFLVSKLANKIPPSVTVLDGIFTNERGPGFDGRMRRSNILVASADMFAADKVGAKILGYEPSDVPHLVYAAAERGRCLDLSDVEVMGETIEDVGLKLEYSFAYNASDTLPAPMEKMGLKGVAYPKYDLSMCTYCSYITGVNLTAIARAWKGEPWDDVEILTGKVMKPTPGKKTILLGRCLYEANKNHPDIDKMIVIKSCPPSPDAVVKALHQVGIQVDPALFENVDAAPGMYMKRYEGKPEFDESLFKVDA</sequence>
<name>I4C1T7_DESTA</name>
<dbReference type="eggNOG" id="COG2006">
    <property type="taxonomic scope" value="Bacteria"/>
</dbReference>
<dbReference type="OrthoDB" id="9785671at2"/>
<evidence type="ECO:0000313" key="3">
    <source>
        <dbReference type="Proteomes" id="UP000006055"/>
    </source>
</evidence>